<feature type="region of interest" description="Disordered" evidence="14">
    <location>
        <begin position="1753"/>
        <end position="1794"/>
    </location>
</feature>
<dbReference type="InterPro" id="IPR032675">
    <property type="entry name" value="LRR_dom_sf"/>
</dbReference>
<reference evidence="17" key="1">
    <citation type="submission" date="2025-08" db="UniProtKB">
        <authorList>
            <consortium name="Ensembl"/>
        </authorList>
    </citation>
    <scope>IDENTIFICATION</scope>
</reference>
<feature type="domain" description="Roc" evidence="16">
    <location>
        <begin position="511"/>
        <end position="705"/>
    </location>
</feature>
<keyword evidence="18" id="KW-1185">Reference proteome</keyword>
<sequence length="1902" mass="212338">MLQEARVTVPQEPSKENPAVLAAHHGHQLLVRELLDSIPRPCVRKDLLNWMLATACQRGHVEVVKLLVHTYNADTEDCAVHSGEFAIISGLPLYAAAQAGTEVACFLLDNGAGFSSYTLMDHADFSRQLLRQRHLSAVPRPQAVHVDWSGLKLPWLDLDWFMDVSCRITVLDLSRNCLSSLPSVVPWGLIHLHSLNLCHNQLRELPTPTSSQEIICSRSNELECLPVGLLHLGQLKRIYAARNKLISLFNIPNGTNWIGLRKLQELDVSDNSLTDLPSSILHCLKALSSLNISRNKLGSFPDPWACPLKICKASNNQIEFLPDTISIFWKTHLMEVDISENVLKELPSYIFELEAIVSLKLCGNQISTLPSPNKWKCSCLRTLDLSRNQLGKTGEPTKTRKLAFLTTWHRRDPEPVCPIQFPVILRDSLEVLFLNDNQLECVPPSVCVLKNLSELYLSNNPGIQELPIELGQLSNLWQLDIEDLNITNIPADVRKDGPAAVLAYLRAELRGAEPCRLLKLMVVGPPRQGKSALLEGLQTGKPSSFISTDRSIHTSSWDLERPGGVKSAVDSVSFSVWDIGGPASMSTVNQCFFTDKALFMVIWNLALGEEAVANLQSWLLSIEARAPNSAVIVVGTHLDLIDTKFRMERVATLRAYILALCRTPSGARASGYPDITLKHLHEVSCKTLEGMDVLKRMLFQVVCSMRDISNPASCHKLVGRLIPKSYLTLQEAIKAERLRRDEADEVQYLTDSELEQIIEQSPASDIKDYEDLQMAINFLIETGTILHFSDTSHGLCKLYFLDAVWLSECFERIISLRGSRSVARNGVIKAEDLRMLLVGTGFTQQTEEQYFQFLAKFEIALPVASNSYLLPHLLPPKPALDIHGFRHQSNNSIQRHFKMSFVPAGFWERFIARMLISLSQMDVQAFETKRVTKNPRNHSTVIYSFAGNQQRNRCSTFRVRRSQTIYWKEGLLVTFDGGYLSVESSDLNWKKKKSGGIKIICQSETRDFSAMAFITDHVNSLIEQWFPALTGSESDGSRLIEQYAPCPYCSSGPRGSDPLPLSGSSNSTVHYFNMEDCVLAAVDKEHITCPNHPKPVPLQELVPELFMTDFPSRLFQLKSDLQWSEDAADVLGQGGSGTIIYRAKYRGHPVAIKRFHFKKCKHLVIRQPADHTMMKHLQSMDAARSFSEFRQEASMLHSLQHPCIVALVGISIHPLCFALQLAPLGSLNTILEERAKGSQYVPLGHMLTFKVAYQIVTGLAYLHKKNIIFCDLKSDNILVWSLELEDSVNVKLSDYGISRQSFHEGALGVEGTPGYQAPEIRPGIVYDEKVDMFSYGMVLYELLSGRRPCMGQHQLQIAKKLSKGLRPALGSPEEVQFHCLHTLMQECWDTKPEKRPLAAPLMRQMQDPSFACLRYLLPCQEHSQLFLSPLQGHNAVFWDGNKDDRNYTVVNLAKGQVEVERMPCPGTRLSCQMKMENSLWTATEEQEVFIYSLKEMCPLSHPQKLLSCPAVVTCLFLLPARKEVSSLPQMFAGMSDGLVVVYSLVDDMPVEGETYICSHTINKHLLNMEDSDPRQRPYAVCSIVPVRTGSEVWYTNGPGVLVIDSLALQPIRRLDPYLPPSCVVSMVSSASCWGDEAVWCLDDHTNTLLMYHAASYQICATYNCSDANPLRDVFLVQRPSGVMTPVTPVPDIDEESLPAALEPVKVTVTHSEDAGTQILCQQDSLDYCSMTSSGFSSEQLDQIGHFPHVERSSSGALSSLTSSGSMPLSTDFEETDRPPDELVSPVSCPSMSATDPELAAQSHTPAVSLCVFGRRGGDIMVIEVQEQAGSLRGRVIAVLTVPGVTLAEAALVAKDTVVCGFQKENMAWCLAVWRSWGGRDLELFYQGYEELGRLESSLRKRR</sequence>
<dbReference type="Gene3D" id="1.25.40.20">
    <property type="entry name" value="Ankyrin repeat-containing domain"/>
    <property type="match status" value="1"/>
</dbReference>
<name>A0A8C1DQS2_CYPCA</name>
<evidence type="ECO:0000256" key="7">
    <source>
        <dbReference type="ARBA" id="ARBA00022737"/>
    </source>
</evidence>
<dbReference type="GeneTree" id="ENSGT00940000160363"/>
<dbReference type="Pfam" id="PF07714">
    <property type="entry name" value="PK_Tyr_Ser-Thr"/>
    <property type="match status" value="1"/>
</dbReference>
<keyword evidence="10" id="KW-0067">ATP-binding</keyword>
<evidence type="ECO:0000256" key="10">
    <source>
        <dbReference type="ARBA" id="ARBA00022840"/>
    </source>
</evidence>
<dbReference type="InterPro" id="IPR050647">
    <property type="entry name" value="Plant_LRR-RLKs"/>
</dbReference>
<evidence type="ECO:0000256" key="2">
    <source>
        <dbReference type="ARBA" id="ARBA00008171"/>
    </source>
</evidence>
<evidence type="ECO:0000256" key="14">
    <source>
        <dbReference type="SAM" id="MobiDB-lite"/>
    </source>
</evidence>
<dbReference type="Pfam" id="PF00560">
    <property type="entry name" value="LRR_1"/>
    <property type="match status" value="1"/>
</dbReference>
<evidence type="ECO:0000259" key="16">
    <source>
        <dbReference type="PROSITE" id="PS51424"/>
    </source>
</evidence>
<comment type="catalytic activity">
    <reaction evidence="13">
        <text>L-seryl-[protein] + ATP = O-phospho-L-seryl-[protein] + ADP + H(+)</text>
        <dbReference type="Rhea" id="RHEA:17989"/>
        <dbReference type="Rhea" id="RHEA-COMP:9863"/>
        <dbReference type="Rhea" id="RHEA-COMP:11604"/>
        <dbReference type="ChEBI" id="CHEBI:15378"/>
        <dbReference type="ChEBI" id="CHEBI:29999"/>
        <dbReference type="ChEBI" id="CHEBI:30616"/>
        <dbReference type="ChEBI" id="CHEBI:83421"/>
        <dbReference type="ChEBI" id="CHEBI:456216"/>
        <dbReference type="EC" id="2.7.11.1"/>
    </reaction>
</comment>
<dbReference type="PROSITE" id="PS50011">
    <property type="entry name" value="PROTEIN_KINASE_DOM"/>
    <property type="match status" value="1"/>
</dbReference>
<dbReference type="InterPro" id="IPR036322">
    <property type="entry name" value="WD40_repeat_dom_sf"/>
</dbReference>
<evidence type="ECO:0000313" key="17">
    <source>
        <dbReference type="Ensembl" id="ENSCCRP00000066114.2"/>
    </source>
</evidence>
<dbReference type="PROSITE" id="PS51424">
    <property type="entry name" value="ROC"/>
    <property type="match status" value="1"/>
</dbReference>
<keyword evidence="4" id="KW-0723">Serine/threonine-protein kinase</keyword>
<dbReference type="EC" id="2.7.11.1" evidence="3"/>
<dbReference type="Gene3D" id="3.30.70.1390">
    <property type="entry name" value="ROC domain from the Parkinson's disease-associated leucine-rich repeat kinase 2"/>
    <property type="match status" value="1"/>
</dbReference>
<dbReference type="InterPro" id="IPR011009">
    <property type="entry name" value="Kinase-like_dom_sf"/>
</dbReference>
<dbReference type="Gene3D" id="3.40.50.300">
    <property type="entry name" value="P-loop containing nucleotide triphosphate hydrolases"/>
    <property type="match status" value="1"/>
</dbReference>
<evidence type="ECO:0000256" key="5">
    <source>
        <dbReference type="ARBA" id="ARBA00022614"/>
    </source>
</evidence>
<dbReference type="SUPFAM" id="SSF48403">
    <property type="entry name" value="Ankyrin repeat"/>
    <property type="match status" value="1"/>
</dbReference>
<dbReference type="InterPro" id="IPR032171">
    <property type="entry name" value="COR-A"/>
</dbReference>
<dbReference type="InterPro" id="IPR036770">
    <property type="entry name" value="Ankyrin_rpt-contain_sf"/>
</dbReference>
<evidence type="ECO:0000256" key="12">
    <source>
        <dbReference type="ARBA" id="ARBA00047899"/>
    </source>
</evidence>
<evidence type="ECO:0000256" key="9">
    <source>
        <dbReference type="ARBA" id="ARBA00022777"/>
    </source>
</evidence>
<dbReference type="GO" id="GO:0005524">
    <property type="term" value="F:ATP binding"/>
    <property type="evidence" value="ECO:0007669"/>
    <property type="project" value="UniProtKB-KW"/>
</dbReference>
<dbReference type="SUPFAM" id="SSF52540">
    <property type="entry name" value="P-loop containing nucleoside triphosphate hydrolases"/>
    <property type="match status" value="1"/>
</dbReference>
<dbReference type="Pfam" id="PF13855">
    <property type="entry name" value="LRR_8"/>
    <property type="match status" value="1"/>
</dbReference>
<dbReference type="Proteomes" id="UP001108240">
    <property type="component" value="Unplaced"/>
</dbReference>
<feature type="domain" description="Protein kinase" evidence="15">
    <location>
        <begin position="1125"/>
        <end position="1410"/>
    </location>
</feature>
<organism evidence="17 18">
    <name type="scientific">Cyprinus carpio carpio</name>
    <dbReference type="NCBI Taxonomy" id="630221"/>
    <lineage>
        <taxon>Eukaryota</taxon>
        <taxon>Metazoa</taxon>
        <taxon>Chordata</taxon>
        <taxon>Craniata</taxon>
        <taxon>Vertebrata</taxon>
        <taxon>Euteleostomi</taxon>
        <taxon>Actinopterygii</taxon>
        <taxon>Neopterygii</taxon>
        <taxon>Teleostei</taxon>
        <taxon>Ostariophysi</taxon>
        <taxon>Cypriniformes</taxon>
        <taxon>Cyprinidae</taxon>
        <taxon>Cyprininae</taxon>
        <taxon>Cyprinus</taxon>
    </lineage>
</organism>
<evidence type="ECO:0000256" key="6">
    <source>
        <dbReference type="ARBA" id="ARBA00022679"/>
    </source>
</evidence>
<comment type="similarity">
    <text evidence="2">Belongs to the protein kinase superfamily. TKL Ser/Thr protein kinase family. ROCO subfamily.</text>
</comment>
<feature type="compositionally biased region" description="Low complexity" evidence="14">
    <location>
        <begin position="1753"/>
        <end position="1770"/>
    </location>
</feature>
<keyword evidence="5" id="KW-0433">Leucine-rich repeat</keyword>
<dbReference type="Gene3D" id="3.80.10.10">
    <property type="entry name" value="Ribonuclease Inhibitor"/>
    <property type="match status" value="3"/>
</dbReference>
<dbReference type="InterPro" id="IPR001611">
    <property type="entry name" value="Leu-rich_rpt"/>
</dbReference>
<dbReference type="Gene3D" id="1.10.10.10">
    <property type="entry name" value="Winged helix-like DNA-binding domain superfamily/Winged helix DNA-binding domain"/>
    <property type="match status" value="1"/>
</dbReference>
<keyword evidence="8" id="KW-0547">Nucleotide-binding</keyword>
<dbReference type="Pfam" id="PF16095">
    <property type="entry name" value="COR-A"/>
    <property type="match status" value="1"/>
</dbReference>
<dbReference type="InterPro" id="IPR000719">
    <property type="entry name" value="Prot_kinase_dom"/>
</dbReference>
<dbReference type="InterPro" id="IPR057263">
    <property type="entry name" value="COR-B"/>
</dbReference>
<dbReference type="SUPFAM" id="SSF52058">
    <property type="entry name" value="L domain-like"/>
    <property type="match status" value="1"/>
</dbReference>
<dbReference type="SUPFAM" id="SSF50978">
    <property type="entry name" value="WD40 repeat-like"/>
    <property type="match status" value="1"/>
</dbReference>
<proteinExistence type="inferred from homology"/>
<protein>
    <recommendedName>
        <fullName evidence="3">non-specific serine/threonine protein kinase</fullName>
        <ecNumber evidence="3">2.7.11.1</ecNumber>
    </recommendedName>
</protein>
<dbReference type="GO" id="GO:0004674">
    <property type="term" value="F:protein serine/threonine kinase activity"/>
    <property type="evidence" value="ECO:0007669"/>
    <property type="project" value="UniProtKB-KW"/>
</dbReference>
<dbReference type="SMART" id="SM00369">
    <property type="entry name" value="LRR_TYP"/>
    <property type="match status" value="7"/>
</dbReference>
<evidence type="ECO:0000256" key="1">
    <source>
        <dbReference type="ARBA" id="ARBA00001946"/>
    </source>
</evidence>
<dbReference type="Pfam" id="PF08477">
    <property type="entry name" value="Roc"/>
    <property type="match status" value="1"/>
</dbReference>
<evidence type="ECO:0000256" key="8">
    <source>
        <dbReference type="ARBA" id="ARBA00022741"/>
    </source>
</evidence>
<dbReference type="SMART" id="SM00220">
    <property type="entry name" value="S_TKc"/>
    <property type="match status" value="1"/>
</dbReference>
<dbReference type="Ensembl" id="ENSCCRT00000071633.2">
    <property type="protein sequence ID" value="ENSCCRP00000066114.2"/>
    <property type="gene ID" value="ENSCCRG00000076693.1"/>
</dbReference>
<dbReference type="GO" id="GO:0005525">
    <property type="term" value="F:GTP binding"/>
    <property type="evidence" value="ECO:0007669"/>
    <property type="project" value="UniProtKB-KW"/>
</dbReference>
<keyword evidence="9" id="KW-0418">Kinase</keyword>
<evidence type="ECO:0000313" key="18">
    <source>
        <dbReference type="Proteomes" id="UP001108240"/>
    </source>
</evidence>
<accession>A0A8C1DQS2</accession>
<comment type="catalytic activity">
    <reaction evidence="12">
        <text>L-threonyl-[protein] + ATP = O-phospho-L-threonyl-[protein] + ADP + H(+)</text>
        <dbReference type="Rhea" id="RHEA:46608"/>
        <dbReference type="Rhea" id="RHEA-COMP:11060"/>
        <dbReference type="Rhea" id="RHEA-COMP:11605"/>
        <dbReference type="ChEBI" id="CHEBI:15378"/>
        <dbReference type="ChEBI" id="CHEBI:30013"/>
        <dbReference type="ChEBI" id="CHEBI:30616"/>
        <dbReference type="ChEBI" id="CHEBI:61977"/>
        <dbReference type="ChEBI" id="CHEBI:456216"/>
        <dbReference type="EC" id="2.7.11.1"/>
    </reaction>
</comment>
<evidence type="ECO:0000256" key="4">
    <source>
        <dbReference type="ARBA" id="ARBA00022527"/>
    </source>
</evidence>
<keyword evidence="6" id="KW-0808">Transferase</keyword>
<evidence type="ECO:0000256" key="3">
    <source>
        <dbReference type="ARBA" id="ARBA00012513"/>
    </source>
</evidence>
<dbReference type="Gene3D" id="1.10.510.10">
    <property type="entry name" value="Transferase(Phosphotransferase) domain 1"/>
    <property type="match status" value="1"/>
</dbReference>
<dbReference type="InterPro" id="IPR027417">
    <property type="entry name" value="P-loop_NTPase"/>
</dbReference>
<dbReference type="InterPro" id="IPR020859">
    <property type="entry name" value="ROC"/>
</dbReference>
<evidence type="ECO:0000256" key="11">
    <source>
        <dbReference type="ARBA" id="ARBA00023134"/>
    </source>
</evidence>
<dbReference type="InterPro" id="IPR001245">
    <property type="entry name" value="Ser-Thr/Tyr_kinase_cat_dom"/>
</dbReference>
<dbReference type="PANTHER" id="PTHR48056">
    <property type="entry name" value="LRR RECEPTOR-LIKE SERINE/THREONINE-PROTEIN KINASE-RELATED"/>
    <property type="match status" value="1"/>
</dbReference>
<dbReference type="SMART" id="SM00364">
    <property type="entry name" value="LRR_BAC"/>
    <property type="match status" value="6"/>
</dbReference>
<dbReference type="PANTHER" id="PTHR48056:SF81">
    <property type="entry name" value="RECEPTOR PROTEIN-TYROSINE KINASE CEPR1"/>
    <property type="match status" value="1"/>
</dbReference>
<keyword evidence="7" id="KW-0677">Repeat</keyword>
<evidence type="ECO:0000256" key="13">
    <source>
        <dbReference type="ARBA" id="ARBA00048679"/>
    </source>
</evidence>
<evidence type="ECO:0000259" key="15">
    <source>
        <dbReference type="PROSITE" id="PS50011"/>
    </source>
</evidence>
<dbReference type="GO" id="GO:0009966">
    <property type="term" value="P:regulation of signal transduction"/>
    <property type="evidence" value="ECO:0007669"/>
    <property type="project" value="UniProtKB-ARBA"/>
</dbReference>
<dbReference type="InterPro" id="IPR003591">
    <property type="entry name" value="Leu-rich_rpt_typical-subtyp"/>
</dbReference>
<dbReference type="Pfam" id="PF25497">
    <property type="entry name" value="COR-B"/>
    <property type="match status" value="1"/>
</dbReference>
<keyword evidence="11" id="KW-0342">GTP-binding</keyword>
<dbReference type="PROSITE" id="PS51450">
    <property type="entry name" value="LRR"/>
    <property type="match status" value="3"/>
</dbReference>
<comment type="cofactor">
    <cofactor evidence="1">
        <name>Mg(2+)</name>
        <dbReference type="ChEBI" id="CHEBI:18420"/>
    </cofactor>
</comment>
<dbReference type="SUPFAM" id="SSF56112">
    <property type="entry name" value="Protein kinase-like (PK-like)"/>
    <property type="match status" value="1"/>
</dbReference>
<dbReference type="InterPro" id="IPR036388">
    <property type="entry name" value="WH-like_DNA-bd_sf"/>
</dbReference>
<reference evidence="17" key="2">
    <citation type="submission" date="2025-09" db="UniProtKB">
        <authorList>
            <consortium name="Ensembl"/>
        </authorList>
    </citation>
    <scope>IDENTIFICATION</scope>
</reference>